<keyword evidence="9" id="KW-1185">Reference proteome</keyword>
<dbReference type="Pfam" id="PF02687">
    <property type="entry name" value="FtsX"/>
    <property type="match status" value="1"/>
</dbReference>
<name>A0ABR8LK54_9ALTE</name>
<sequence>MINRLRLVLITLLKLARFKPWEPVLIIIALLIATGGVSSVWLINEGARQGDIASQTPSVFANAHITAAHDDIPLTRNDYVSLRRAGFTEWIALSEDTRPLTCADDSGVGKQVDGLDIIGADTQVAQSWLVTSERYSASEATTGIVAFASPSTAARYACPGGIIRKTGHTIASVRAVNGLPDDVLVVPINAFYTGQVTPKTHPLTALLAIENIDPERQQAVKAVLPEHLQLEQASTTLSKGNLSESFRLNLWAMGVLMAVVALFIVLNAMLLMYRSRLSVAVRLRQMGVSARLLQAALLAELAVYCLISTPIGVIAGLYLTRQLTPVLQQTFSALFDSAFISPAPFLVQTISGALLITFVALSIFCVITGRQLTRATATASVRFSEWPLKWRIAISAAIVLVTGLLVWLADTTLSALVSVAAVLLGGSALIILWLPHLTRRIRDLVPPRYVLPNYVAASAITLSGKTRLAVCAFFIALSANIGMNVMTDSFRQATESWLSQRLSAPAYLYTEQSYEKVAATLPDAQAVFRGTTSMASRRVTVRSFPGSESARQSLALDAVINNDPEQAWQDFTRGKAVFVNQQFALTFNKKIADTIALDAVYPGDKSRGTPSLASQSYQIAGIYPDYGNPDTQVLLPVSRFAPAEGFSGVVALYDETAASEATLSALGETYDASKLIARSMQTFDRTFVVTDALNISTLLVAGLCFAISVSVLMMDLRPQLSVLRALGVHQWQIKLTLLAQYMVFCLLTALLAVPFGILLAWVFISRVNRYAFYWYYPMDITLSVLMQSVFISLVVVLCVLLLPVGRIKANVDLRQEAAV</sequence>
<dbReference type="InterPro" id="IPR038766">
    <property type="entry name" value="Membrane_comp_ABC_pdt"/>
</dbReference>
<evidence type="ECO:0000256" key="3">
    <source>
        <dbReference type="ARBA" id="ARBA00022692"/>
    </source>
</evidence>
<evidence type="ECO:0000313" key="8">
    <source>
        <dbReference type="EMBL" id="MBD3586574.1"/>
    </source>
</evidence>
<comment type="caution">
    <text evidence="8">The sequence shown here is derived from an EMBL/GenBank/DDBJ whole genome shotgun (WGS) entry which is preliminary data.</text>
</comment>
<feature type="transmembrane region" description="Helical" evidence="6">
    <location>
        <begin position="21"/>
        <end position="43"/>
    </location>
</feature>
<keyword evidence="3 6" id="KW-0812">Transmembrane</keyword>
<dbReference type="EMBL" id="JABBXD010000007">
    <property type="protein sequence ID" value="MBD3586574.1"/>
    <property type="molecule type" value="Genomic_DNA"/>
</dbReference>
<feature type="transmembrane region" description="Helical" evidence="6">
    <location>
        <begin position="735"/>
        <end position="764"/>
    </location>
</feature>
<evidence type="ECO:0000256" key="1">
    <source>
        <dbReference type="ARBA" id="ARBA00004651"/>
    </source>
</evidence>
<keyword evidence="5 6" id="KW-0472">Membrane</keyword>
<proteinExistence type="predicted"/>
<evidence type="ECO:0000256" key="5">
    <source>
        <dbReference type="ARBA" id="ARBA00023136"/>
    </source>
</evidence>
<gene>
    <name evidence="8" type="ORF">HHX48_12575</name>
</gene>
<evidence type="ECO:0000313" key="9">
    <source>
        <dbReference type="Proteomes" id="UP000624419"/>
    </source>
</evidence>
<feature type="transmembrane region" description="Helical" evidence="6">
    <location>
        <begin position="692"/>
        <end position="714"/>
    </location>
</feature>
<dbReference type="PANTHER" id="PTHR30287:SF2">
    <property type="entry name" value="BLL1001 PROTEIN"/>
    <property type="match status" value="1"/>
</dbReference>
<evidence type="ECO:0000256" key="2">
    <source>
        <dbReference type="ARBA" id="ARBA00022475"/>
    </source>
</evidence>
<protein>
    <submittedName>
        <fullName evidence="8">FtsX-like permease family protein</fullName>
    </submittedName>
</protein>
<comment type="subcellular location">
    <subcellularLocation>
        <location evidence="1">Cell membrane</location>
        <topology evidence="1">Multi-pass membrane protein</topology>
    </subcellularLocation>
</comment>
<dbReference type="InterPro" id="IPR003838">
    <property type="entry name" value="ABC3_permease_C"/>
</dbReference>
<evidence type="ECO:0000256" key="4">
    <source>
        <dbReference type="ARBA" id="ARBA00022989"/>
    </source>
</evidence>
<dbReference type="RefSeq" id="WP_191025627.1">
    <property type="nucleotide sequence ID" value="NZ_JABBXD010000007.1"/>
</dbReference>
<reference evidence="8 9" key="1">
    <citation type="submission" date="2020-04" db="EMBL/GenBank/DDBJ databases">
        <title>Salinimonas sp. HHU 13199.</title>
        <authorList>
            <person name="Cui X."/>
            <person name="Zhang D."/>
        </authorList>
    </citation>
    <scope>NUCLEOTIDE SEQUENCE [LARGE SCALE GENOMIC DNA]</scope>
    <source>
        <strain evidence="8 9">HHU 13199</strain>
    </source>
</reference>
<feature type="transmembrane region" description="Helical" evidence="6">
    <location>
        <begin position="250"/>
        <end position="271"/>
    </location>
</feature>
<keyword evidence="2" id="KW-1003">Cell membrane</keyword>
<evidence type="ECO:0000256" key="6">
    <source>
        <dbReference type="SAM" id="Phobius"/>
    </source>
</evidence>
<accession>A0ABR8LK54</accession>
<organism evidence="8 9">
    <name type="scientific">Salinimonas profundi</name>
    <dbReference type="NCBI Taxonomy" id="2729140"/>
    <lineage>
        <taxon>Bacteria</taxon>
        <taxon>Pseudomonadati</taxon>
        <taxon>Pseudomonadota</taxon>
        <taxon>Gammaproteobacteria</taxon>
        <taxon>Alteromonadales</taxon>
        <taxon>Alteromonadaceae</taxon>
        <taxon>Alteromonas/Salinimonas group</taxon>
        <taxon>Salinimonas</taxon>
    </lineage>
</organism>
<feature type="transmembrane region" description="Helical" evidence="6">
    <location>
        <begin position="339"/>
        <end position="367"/>
    </location>
</feature>
<feature type="transmembrane region" description="Helical" evidence="6">
    <location>
        <begin position="292"/>
        <end position="319"/>
    </location>
</feature>
<feature type="transmembrane region" description="Helical" evidence="6">
    <location>
        <begin position="415"/>
        <end position="434"/>
    </location>
</feature>
<feature type="transmembrane region" description="Helical" evidence="6">
    <location>
        <begin position="388"/>
        <end position="409"/>
    </location>
</feature>
<feature type="transmembrane region" description="Helical" evidence="6">
    <location>
        <begin position="784"/>
        <end position="804"/>
    </location>
</feature>
<dbReference type="Proteomes" id="UP000624419">
    <property type="component" value="Unassembled WGS sequence"/>
</dbReference>
<dbReference type="PANTHER" id="PTHR30287">
    <property type="entry name" value="MEMBRANE COMPONENT OF PREDICTED ABC SUPERFAMILY METABOLITE UPTAKE TRANSPORTER"/>
    <property type="match status" value="1"/>
</dbReference>
<evidence type="ECO:0000259" key="7">
    <source>
        <dbReference type="Pfam" id="PF02687"/>
    </source>
</evidence>
<keyword evidence="4 6" id="KW-1133">Transmembrane helix</keyword>
<feature type="domain" description="ABC3 transporter permease C-terminal" evidence="7">
    <location>
        <begin position="695"/>
        <end position="807"/>
    </location>
</feature>